<evidence type="ECO:0000313" key="6">
    <source>
        <dbReference type="EMBL" id="TMO72572.1"/>
    </source>
</evidence>
<dbReference type="RefSeq" id="WP_138592864.1">
    <property type="nucleotide sequence ID" value="NZ_PNBW01000078.1"/>
</dbReference>
<proteinExistence type="inferred from homology"/>
<dbReference type="SUPFAM" id="SSF81296">
    <property type="entry name" value="E set domains"/>
    <property type="match status" value="1"/>
</dbReference>
<dbReference type="SMART" id="SM00642">
    <property type="entry name" value="Aamy"/>
    <property type="match status" value="1"/>
</dbReference>
<evidence type="ECO:0000313" key="7">
    <source>
        <dbReference type="Proteomes" id="UP000307164"/>
    </source>
</evidence>
<dbReference type="Pfam" id="PF00128">
    <property type="entry name" value="Alpha-amylase"/>
    <property type="match status" value="1"/>
</dbReference>
<dbReference type="Pfam" id="PF02922">
    <property type="entry name" value="CBM_48"/>
    <property type="match status" value="1"/>
</dbReference>
<dbReference type="OrthoDB" id="3236218at2"/>
<dbReference type="InterPro" id="IPR011837">
    <property type="entry name" value="Glycogen_debranch_GlgX"/>
</dbReference>
<dbReference type="NCBIfam" id="TIGR02100">
    <property type="entry name" value="glgX_debranch"/>
    <property type="match status" value="1"/>
</dbReference>
<dbReference type="Gene3D" id="2.60.40.1180">
    <property type="entry name" value="Golgi alpha-mannosidase II"/>
    <property type="match status" value="1"/>
</dbReference>
<dbReference type="GO" id="GO:0005980">
    <property type="term" value="P:glycogen catabolic process"/>
    <property type="evidence" value="ECO:0007669"/>
    <property type="project" value="InterPro"/>
</dbReference>
<dbReference type="InterPro" id="IPR006047">
    <property type="entry name" value="GH13_cat_dom"/>
</dbReference>
<dbReference type="InterPro" id="IPR013780">
    <property type="entry name" value="Glyco_hydro_b"/>
</dbReference>
<reference evidence="8" key="2">
    <citation type="submission" date="2019-06" db="EMBL/GenBank/DDBJ databases">
        <title>Co-occurence of chitin degradation, pigmentation and bioactivity in marine Pseudoalteromonas.</title>
        <authorList>
            <person name="Sonnenschein E.C."/>
            <person name="Bech P.K."/>
        </authorList>
    </citation>
    <scope>NUCLEOTIDE SEQUENCE [LARGE SCALE GENOMIC DNA]</scope>
    <source>
        <strain evidence="8">S3790</strain>
    </source>
</reference>
<dbReference type="EMBL" id="PNBW01000078">
    <property type="protein sequence ID" value="TMO72572.1"/>
    <property type="molecule type" value="Genomic_DNA"/>
</dbReference>
<keyword evidence="2" id="KW-0378">Hydrolase</keyword>
<evidence type="ECO:0000256" key="1">
    <source>
        <dbReference type="ARBA" id="ARBA00008061"/>
    </source>
</evidence>
<evidence type="ECO:0000313" key="5">
    <source>
        <dbReference type="EMBL" id="TMO66359.1"/>
    </source>
</evidence>
<evidence type="ECO:0000256" key="2">
    <source>
        <dbReference type="ARBA" id="ARBA00022801"/>
    </source>
</evidence>
<dbReference type="Gene3D" id="2.60.40.10">
    <property type="entry name" value="Immunoglobulins"/>
    <property type="match status" value="1"/>
</dbReference>
<dbReference type="SUPFAM" id="SSF51445">
    <property type="entry name" value="(Trans)glycosidases"/>
    <property type="match status" value="1"/>
</dbReference>
<feature type="domain" description="Glycosyl hydrolase family 13 catalytic" evidence="4">
    <location>
        <begin position="153"/>
        <end position="563"/>
    </location>
</feature>
<dbReference type="InterPro" id="IPR017853">
    <property type="entry name" value="GH"/>
</dbReference>
<dbReference type="InterPro" id="IPR013783">
    <property type="entry name" value="Ig-like_fold"/>
</dbReference>
<keyword evidence="7" id="KW-1185">Reference proteome</keyword>
<dbReference type="Gene3D" id="3.20.20.80">
    <property type="entry name" value="Glycosidases"/>
    <property type="match status" value="1"/>
</dbReference>
<sequence>MLNSCRGCHTQLGSTKKDTGVNFAVFSPNATQVYLCLFDASGHSQIAMIDMFLHEGGTWSVLVEPLKEGALYGYRVEGDYDPQSGRLFNINKLLMDPYGRDFFGEFTWSERHFCHMPVGTISKLDNAIDMPKSKVTGLAKYTEKRPNHPWSKTVIYECHVKGATYKHPDVNPEFRGKFLGLADPAFISHIKKLGITTLELLPVHAFVSEQFLTTKGLRNYWGYNTLNFFTPHKPYLVDNDVSEFQRMMATLHEVGVEVILDVVFNHTAEAGIDGPTLSLKGLNNSGYYRHLPEEPNVYINDTGCGNTLNIDDPKTLQLVLDSLRYWVEVMGVDGFRFDLATILARTSYGFNAHHAFIIAILQDPVLNKAKLIAEPWDIGPGGYQLGAFLSPWREWNDKYRDTVRRFWRQDEGVLPELAKRVHGSNDIFEHNQRGPLNSINFITSHDGYTLADWVSYENKHNLANGEVNRDGHDENYSFNCGKEGFSTDIGIVNLRLKMQKNALVTLLLSKGVPMIAAGTEFSHSQGGNNNAYCQDNRTNWLAWKPSQQDHPLSYFIQELLTLRKTFSVFQHGFYVHSDDSRFSVCWLDENGQLMSESDWHSEGRKWLLYSIQDQQLKQALLIIFNAHDVNLEATLPCAPFSEHWQLALSSCDCAKYDSANPICTISAQSSWVFTSLKEGNIHG</sequence>
<comment type="similarity">
    <text evidence="1">Belongs to the glycosyl hydrolase 13 family.</text>
</comment>
<dbReference type="PANTHER" id="PTHR43002">
    <property type="entry name" value="GLYCOGEN DEBRANCHING ENZYME"/>
    <property type="match status" value="1"/>
</dbReference>
<dbReference type="Proteomes" id="UP000307164">
    <property type="component" value="Unassembled WGS sequence"/>
</dbReference>
<name>A0A5S3V595_9GAMM</name>
<dbReference type="EMBL" id="PNBX01000077">
    <property type="protein sequence ID" value="TMO66359.1"/>
    <property type="molecule type" value="Genomic_DNA"/>
</dbReference>
<dbReference type="Proteomes" id="UP000307217">
    <property type="component" value="Unassembled WGS sequence"/>
</dbReference>
<evidence type="ECO:0000259" key="4">
    <source>
        <dbReference type="SMART" id="SM00642"/>
    </source>
</evidence>
<evidence type="ECO:0000256" key="3">
    <source>
        <dbReference type="ARBA" id="ARBA00023295"/>
    </source>
</evidence>
<dbReference type="InterPro" id="IPR014756">
    <property type="entry name" value="Ig_E-set"/>
</dbReference>
<dbReference type="CDD" id="cd02856">
    <property type="entry name" value="E_set_GDE_Isoamylase_N"/>
    <property type="match status" value="1"/>
</dbReference>
<dbReference type="SUPFAM" id="SSF51011">
    <property type="entry name" value="Glycosyl hydrolase domain"/>
    <property type="match status" value="1"/>
</dbReference>
<keyword evidence="3" id="KW-0326">Glycosidase</keyword>
<dbReference type="InterPro" id="IPR004193">
    <property type="entry name" value="Glyco_hydro_13_N"/>
</dbReference>
<dbReference type="GO" id="GO:0004135">
    <property type="term" value="F:amylo-alpha-1,6-glucosidase activity"/>
    <property type="evidence" value="ECO:0007669"/>
    <property type="project" value="InterPro"/>
</dbReference>
<dbReference type="InterPro" id="IPR044505">
    <property type="entry name" value="GlgX_Isoamylase_N_E_set"/>
</dbReference>
<gene>
    <name evidence="5" type="primary">glgX</name>
    <name evidence="5" type="ORF">CWC19_16455</name>
    <name evidence="6" type="ORF">CWC20_15120</name>
</gene>
<dbReference type="CDD" id="cd11326">
    <property type="entry name" value="AmyAc_Glg_debranch"/>
    <property type="match status" value="1"/>
</dbReference>
<protein>
    <submittedName>
        <fullName evidence="5">Glycogen debranching enzyme GlgX</fullName>
    </submittedName>
</protein>
<comment type="caution">
    <text evidence="5">The sequence shown here is derived from an EMBL/GenBank/DDBJ whole genome shotgun (WGS) entry which is preliminary data.</text>
</comment>
<dbReference type="AlphaFoldDB" id="A0A5S3V595"/>
<organism evidence="5 8">
    <name type="scientific">Pseudoalteromonas aurantia</name>
    <dbReference type="NCBI Taxonomy" id="43654"/>
    <lineage>
        <taxon>Bacteria</taxon>
        <taxon>Pseudomonadati</taxon>
        <taxon>Pseudomonadota</taxon>
        <taxon>Gammaproteobacteria</taxon>
        <taxon>Alteromonadales</taxon>
        <taxon>Pseudoalteromonadaceae</taxon>
        <taxon>Pseudoalteromonas</taxon>
    </lineage>
</organism>
<accession>A0A5S3V595</accession>
<reference evidence="7 8" key="1">
    <citation type="submission" date="2018-01" db="EMBL/GenBank/DDBJ databases">
        <authorList>
            <person name="Paulsen S."/>
            <person name="Gram L.K."/>
        </authorList>
    </citation>
    <scope>NUCLEOTIDE SEQUENCE [LARGE SCALE GENOMIC DNA]</scope>
    <source>
        <strain evidence="5 8">S3790</strain>
        <strain evidence="6 7">S3895</strain>
    </source>
</reference>
<evidence type="ECO:0000313" key="8">
    <source>
        <dbReference type="Proteomes" id="UP000307217"/>
    </source>
</evidence>
<reference evidence="5" key="3">
    <citation type="submission" date="2019-09" db="EMBL/GenBank/DDBJ databases">
        <title>Co-occurence of chitin degradation, pigmentation and bioactivity in marine Pseudoalteromonas.</title>
        <authorList>
            <person name="Sonnenschein E.C."/>
            <person name="Bech P.K."/>
        </authorList>
    </citation>
    <scope>NUCLEOTIDE SEQUENCE</scope>
    <source>
        <strain evidence="5">S3790</strain>
        <strain evidence="6 7">S3895</strain>
    </source>
</reference>